<dbReference type="EMBL" id="JFZZ01000134">
    <property type="protein sequence ID" value="KAK87574.1"/>
    <property type="molecule type" value="Genomic_DNA"/>
</dbReference>
<reference evidence="3 4" key="1">
    <citation type="submission" date="2014-03" db="EMBL/GenBank/DDBJ databases">
        <title>Genome sequence of Bordetella holmseii.</title>
        <authorList>
            <person name="Harvill E."/>
            <person name="Goodfield L.L."/>
            <person name="Ivanov Y."/>
            <person name="Meyer J.A."/>
            <person name="Newth C."/>
            <person name="Cassiday P."/>
            <person name="Tondella M.L."/>
            <person name="Liao P."/>
            <person name="Zimmerman J."/>
            <person name="Meert K."/>
            <person name="Wessel D."/>
            <person name="Berger J."/>
            <person name="Dean J.M."/>
            <person name="Holubkov R."/>
            <person name="Burr J."/>
            <person name="Liu T."/>
            <person name="Brinkac L.M."/>
            <person name="Sanka R."/>
            <person name="Kim M."/>
            <person name="Losada L."/>
        </authorList>
    </citation>
    <scope>NUCLEOTIDE SEQUENCE [LARGE SCALE GENOMIC DNA]</scope>
    <source>
        <strain evidence="3 4">CDC-H585-BH</strain>
    </source>
</reference>
<proteinExistence type="predicted"/>
<evidence type="ECO:0000256" key="1">
    <source>
        <dbReference type="ARBA" id="ARBA00022801"/>
    </source>
</evidence>
<name>A0A158M1G0_9BORD</name>
<dbReference type="Gene3D" id="3.40.50.1820">
    <property type="entry name" value="alpha/beta hydrolase"/>
    <property type="match status" value="1"/>
</dbReference>
<dbReference type="InterPro" id="IPR050266">
    <property type="entry name" value="AB_hydrolase_sf"/>
</dbReference>
<feature type="domain" description="AB hydrolase-1" evidence="2">
    <location>
        <begin position="52"/>
        <end position="281"/>
    </location>
</feature>
<comment type="caution">
    <text evidence="3">The sequence shown here is derived from an EMBL/GenBank/DDBJ whole genome shotgun (WGS) entry which is preliminary data.</text>
</comment>
<dbReference type="Proteomes" id="UP000026682">
    <property type="component" value="Unassembled WGS sequence"/>
</dbReference>
<dbReference type="SUPFAM" id="SSF53474">
    <property type="entry name" value="alpha/beta-Hydrolases"/>
    <property type="match status" value="1"/>
</dbReference>
<dbReference type="PATRIC" id="fig|1331206.3.peg.3170"/>
<dbReference type="GO" id="GO:0016020">
    <property type="term" value="C:membrane"/>
    <property type="evidence" value="ECO:0007669"/>
    <property type="project" value="TreeGrafter"/>
</dbReference>
<dbReference type="STRING" id="35814.BBB42_03265"/>
<gene>
    <name evidence="3" type="ORF">L497_3752</name>
</gene>
<protein>
    <submittedName>
        <fullName evidence="3">Alpha/beta hydrolase family protein</fullName>
    </submittedName>
</protein>
<evidence type="ECO:0000313" key="4">
    <source>
        <dbReference type="Proteomes" id="UP000026682"/>
    </source>
</evidence>
<evidence type="ECO:0000313" key="3">
    <source>
        <dbReference type="EMBL" id="KAK87574.1"/>
    </source>
</evidence>
<dbReference type="InterPro" id="IPR029058">
    <property type="entry name" value="AB_hydrolase_fold"/>
</dbReference>
<dbReference type="GO" id="GO:0016787">
    <property type="term" value="F:hydrolase activity"/>
    <property type="evidence" value="ECO:0007669"/>
    <property type="project" value="UniProtKB-KW"/>
</dbReference>
<dbReference type="PANTHER" id="PTHR43798">
    <property type="entry name" value="MONOACYLGLYCEROL LIPASE"/>
    <property type="match status" value="1"/>
</dbReference>
<organism evidence="3 4">
    <name type="scientific">Bordetella holmesii CDC-H585-BH</name>
    <dbReference type="NCBI Taxonomy" id="1331206"/>
    <lineage>
        <taxon>Bacteria</taxon>
        <taxon>Pseudomonadati</taxon>
        <taxon>Pseudomonadota</taxon>
        <taxon>Betaproteobacteria</taxon>
        <taxon>Burkholderiales</taxon>
        <taxon>Alcaligenaceae</taxon>
        <taxon>Bordetella</taxon>
    </lineage>
</organism>
<dbReference type="AlphaFoldDB" id="A0A158M1G0"/>
<sequence>MYQSATTRLHTTIWRDCAHFPVMRSEPELDLKTVDLDGYPLTYAEAGQGDPLVLVHGSLCDCRYWKPQLTSLARHFHVFSLSLRHYWPEDWDGSGEGFSITQHTADVLAFIDALAGGSAHLVGHSRGGRIAVEAALHAPARVRSLVLADPGMTRPGEDERGDFRQRALTLIQAGDPDAGLALFIDTVTGPDTWRRMVPWFKDMVRDNAKTVLGQAREPTVPVGDVAALSMPVLLIGGALSPPPYPAMLDRLQTLLPQAQRIAIAGSSHGMNLGNPRAFNQAIVDFLA</sequence>
<evidence type="ECO:0000259" key="2">
    <source>
        <dbReference type="Pfam" id="PF12697"/>
    </source>
</evidence>
<keyword evidence="1 3" id="KW-0378">Hydrolase</keyword>
<dbReference type="Pfam" id="PF12697">
    <property type="entry name" value="Abhydrolase_6"/>
    <property type="match status" value="1"/>
</dbReference>
<dbReference type="PANTHER" id="PTHR43798:SF31">
    <property type="entry name" value="AB HYDROLASE SUPERFAMILY PROTEIN YCLE"/>
    <property type="match status" value="1"/>
</dbReference>
<accession>A0A158M1G0</accession>
<dbReference type="InterPro" id="IPR000073">
    <property type="entry name" value="AB_hydrolase_1"/>
</dbReference>